<accession>A0ABU8EU67</accession>
<comment type="caution">
    <text evidence="1">The sequence shown here is derived from an EMBL/GenBank/DDBJ whole genome shotgun (WGS) entry which is preliminary data.</text>
</comment>
<gene>
    <name evidence="1" type="ORF">WAE96_11690</name>
</gene>
<name>A0ABU8EU67_9GAMM</name>
<reference evidence="1 2" key="1">
    <citation type="submission" date="2023-12" db="EMBL/GenBank/DDBJ databases">
        <title>Friends and Foes: Symbiotic and Algicidal bacterial influence on Karenia brevis blooms.</title>
        <authorList>
            <person name="Fei C."/>
            <person name="Mohamed A.R."/>
            <person name="Booker A."/>
            <person name="Arshad M."/>
            <person name="Klass S."/>
            <person name="Ahn S."/>
            <person name="Gilbert P.M."/>
            <person name="Heil C.A."/>
            <person name="Martinez J.M."/>
            <person name="Amin S.A."/>
        </authorList>
    </citation>
    <scope>NUCLEOTIDE SEQUENCE [LARGE SCALE GENOMIC DNA]</scope>
    <source>
        <strain evidence="1 2">CE15</strain>
    </source>
</reference>
<protein>
    <submittedName>
        <fullName evidence="1">Uncharacterized protein</fullName>
    </submittedName>
</protein>
<proteinExistence type="predicted"/>
<evidence type="ECO:0000313" key="2">
    <source>
        <dbReference type="Proteomes" id="UP001382455"/>
    </source>
</evidence>
<organism evidence="1 2">
    <name type="scientific">Pseudoalteromonas spongiae</name>
    <dbReference type="NCBI Taxonomy" id="298657"/>
    <lineage>
        <taxon>Bacteria</taxon>
        <taxon>Pseudomonadati</taxon>
        <taxon>Pseudomonadota</taxon>
        <taxon>Gammaproteobacteria</taxon>
        <taxon>Alteromonadales</taxon>
        <taxon>Pseudoalteromonadaceae</taxon>
        <taxon>Pseudoalteromonas</taxon>
    </lineage>
</organism>
<keyword evidence="2" id="KW-1185">Reference proteome</keyword>
<dbReference type="RefSeq" id="WP_158523446.1">
    <property type="nucleotide sequence ID" value="NZ_JBAWKS010000001.1"/>
</dbReference>
<evidence type="ECO:0000313" key="1">
    <source>
        <dbReference type="EMBL" id="MEI4550330.1"/>
    </source>
</evidence>
<sequence>MEHFEQDIKGIEENRIRFYTACLETFSQFDYNDPYLEQIKQDIERLKNKSCQKD</sequence>
<dbReference type="EMBL" id="JBAWKS010000001">
    <property type="protein sequence ID" value="MEI4550330.1"/>
    <property type="molecule type" value="Genomic_DNA"/>
</dbReference>
<dbReference type="Proteomes" id="UP001382455">
    <property type="component" value="Unassembled WGS sequence"/>
</dbReference>